<gene>
    <name evidence="9" type="ORF">DFR35_2153</name>
</gene>
<dbReference type="Gene3D" id="1.10.287.130">
    <property type="match status" value="1"/>
</dbReference>
<dbReference type="InterPro" id="IPR050736">
    <property type="entry name" value="Sensor_HK_Regulatory"/>
</dbReference>
<dbReference type="Pfam" id="PF02518">
    <property type="entry name" value="HATPase_c"/>
    <property type="match status" value="1"/>
</dbReference>
<dbReference type="Pfam" id="PF00512">
    <property type="entry name" value="HisKA"/>
    <property type="match status" value="1"/>
</dbReference>
<dbReference type="RefSeq" id="WP_165904782.1">
    <property type="nucleotide sequence ID" value="NZ_BHVV01000003.1"/>
</dbReference>
<dbReference type="InterPro" id="IPR003661">
    <property type="entry name" value="HisK_dim/P_dom"/>
</dbReference>
<dbReference type="PANTHER" id="PTHR43711">
    <property type="entry name" value="TWO-COMPONENT HISTIDINE KINASE"/>
    <property type="match status" value="1"/>
</dbReference>
<evidence type="ECO:0000256" key="4">
    <source>
        <dbReference type="ARBA" id="ARBA00022679"/>
    </source>
</evidence>
<dbReference type="GO" id="GO:0000155">
    <property type="term" value="F:phosphorelay sensor kinase activity"/>
    <property type="evidence" value="ECO:0007669"/>
    <property type="project" value="InterPro"/>
</dbReference>
<dbReference type="SUPFAM" id="SSF55874">
    <property type="entry name" value="ATPase domain of HSP90 chaperone/DNA topoisomerase II/histidine kinase"/>
    <property type="match status" value="1"/>
</dbReference>
<dbReference type="CDD" id="cd00082">
    <property type="entry name" value="HisKA"/>
    <property type="match status" value="1"/>
</dbReference>
<dbReference type="InterPro" id="IPR004358">
    <property type="entry name" value="Sig_transdc_His_kin-like_C"/>
</dbReference>
<organism evidence="9 10">
    <name type="scientific">Sulfurisoma sediminicola</name>
    <dbReference type="NCBI Taxonomy" id="1381557"/>
    <lineage>
        <taxon>Bacteria</taxon>
        <taxon>Pseudomonadati</taxon>
        <taxon>Pseudomonadota</taxon>
        <taxon>Betaproteobacteria</taxon>
        <taxon>Nitrosomonadales</taxon>
        <taxon>Sterolibacteriaceae</taxon>
        <taxon>Sulfurisoma</taxon>
    </lineage>
</organism>
<keyword evidence="4" id="KW-0808">Transferase</keyword>
<dbReference type="PROSITE" id="PS50109">
    <property type="entry name" value="HIS_KIN"/>
    <property type="match status" value="1"/>
</dbReference>
<evidence type="ECO:0000256" key="1">
    <source>
        <dbReference type="ARBA" id="ARBA00000085"/>
    </source>
</evidence>
<dbReference type="PANTHER" id="PTHR43711:SF1">
    <property type="entry name" value="HISTIDINE KINASE 1"/>
    <property type="match status" value="1"/>
</dbReference>
<proteinExistence type="predicted"/>
<dbReference type="SMART" id="SM00388">
    <property type="entry name" value="HisKA"/>
    <property type="match status" value="1"/>
</dbReference>
<name>A0A497XB96_9PROT</name>
<dbReference type="Gene3D" id="3.30.565.10">
    <property type="entry name" value="Histidine kinase-like ATPase, C-terminal domain"/>
    <property type="match status" value="1"/>
</dbReference>
<feature type="transmembrane region" description="Helical" evidence="7">
    <location>
        <begin position="173"/>
        <end position="191"/>
    </location>
</feature>
<dbReference type="PRINTS" id="PR00344">
    <property type="entry name" value="BCTRLSENSOR"/>
</dbReference>
<evidence type="ECO:0000256" key="5">
    <source>
        <dbReference type="ARBA" id="ARBA00022777"/>
    </source>
</evidence>
<accession>A0A497XB96</accession>
<keyword evidence="6" id="KW-0902">Two-component regulatory system</keyword>
<reference evidence="9 10" key="1">
    <citation type="submission" date="2018-10" db="EMBL/GenBank/DDBJ databases">
        <title>Genomic Encyclopedia of Type Strains, Phase IV (KMG-IV): sequencing the most valuable type-strain genomes for metagenomic binning, comparative biology and taxonomic classification.</title>
        <authorList>
            <person name="Goeker M."/>
        </authorList>
    </citation>
    <scope>NUCLEOTIDE SEQUENCE [LARGE SCALE GENOMIC DNA]</scope>
    <source>
        <strain evidence="9 10">DSM 26916</strain>
    </source>
</reference>
<dbReference type="Proteomes" id="UP000268908">
    <property type="component" value="Unassembled WGS sequence"/>
</dbReference>
<evidence type="ECO:0000259" key="8">
    <source>
        <dbReference type="PROSITE" id="PS50109"/>
    </source>
</evidence>
<dbReference type="EMBL" id="RCCI01000006">
    <property type="protein sequence ID" value="RLJ63529.1"/>
    <property type="molecule type" value="Genomic_DNA"/>
</dbReference>
<evidence type="ECO:0000313" key="10">
    <source>
        <dbReference type="Proteomes" id="UP000268908"/>
    </source>
</evidence>
<dbReference type="InterPro" id="IPR003594">
    <property type="entry name" value="HATPase_dom"/>
</dbReference>
<dbReference type="SMART" id="SM00387">
    <property type="entry name" value="HATPase_c"/>
    <property type="match status" value="1"/>
</dbReference>
<evidence type="ECO:0000313" key="9">
    <source>
        <dbReference type="EMBL" id="RLJ63529.1"/>
    </source>
</evidence>
<keyword evidence="5 9" id="KW-0418">Kinase</keyword>
<keyword evidence="10" id="KW-1185">Reference proteome</keyword>
<comment type="catalytic activity">
    <reaction evidence="1">
        <text>ATP + protein L-histidine = ADP + protein N-phospho-L-histidine.</text>
        <dbReference type="EC" id="2.7.13.3"/>
    </reaction>
</comment>
<dbReference type="InterPro" id="IPR036097">
    <property type="entry name" value="HisK_dim/P_sf"/>
</dbReference>
<feature type="domain" description="Histidine kinase" evidence="8">
    <location>
        <begin position="253"/>
        <end position="467"/>
    </location>
</feature>
<dbReference type="SUPFAM" id="SSF47384">
    <property type="entry name" value="Homodimeric domain of signal transducing histidine kinase"/>
    <property type="match status" value="1"/>
</dbReference>
<keyword evidence="7" id="KW-0812">Transmembrane</keyword>
<keyword evidence="7" id="KW-0472">Membrane</keyword>
<dbReference type="InterPro" id="IPR036890">
    <property type="entry name" value="HATPase_C_sf"/>
</dbReference>
<keyword evidence="7" id="KW-1133">Transmembrane helix</keyword>
<evidence type="ECO:0000256" key="2">
    <source>
        <dbReference type="ARBA" id="ARBA00012438"/>
    </source>
</evidence>
<protein>
    <recommendedName>
        <fullName evidence="2">histidine kinase</fullName>
        <ecNumber evidence="2">2.7.13.3</ecNumber>
    </recommendedName>
</protein>
<keyword evidence="3" id="KW-0597">Phosphoprotein</keyword>
<dbReference type="EC" id="2.7.13.3" evidence="2"/>
<evidence type="ECO:0000256" key="3">
    <source>
        <dbReference type="ARBA" id="ARBA00022553"/>
    </source>
</evidence>
<evidence type="ECO:0000256" key="6">
    <source>
        <dbReference type="ARBA" id="ARBA00023012"/>
    </source>
</evidence>
<evidence type="ECO:0000256" key="7">
    <source>
        <dbReference type="SAM" id="Phobius"/>
    </source>
</evidence>
<comment type="caution">
    <text evidence="9">The sequence shown here is derived from an EMBL/GenBank/DDBJ whole genome shotgun (WGS) entry which is preliminary data.</text>
</comment>
<dbReference type="CDD" id="cd00075">
    <property type="entry name" value="HATPase"/>
    <property type="match status" value="1"/>
</dbReference>
<sequence length="470" mass="51633">MNLYPRSFLRLILVGWWLGALPLLAAVAFASISFNDIAVRSANVVQQASLTARLGWELPEQLSHMERSLRQYEVLRDRSLLDDYAASRREWRQSSEEFARIPLLVPLAGRIGAMLAAEDAAYAKLATAGTAPLRETLVAIKGQAFGLLDEAGQRIDGERNAFSAEADALRQRVLITLAVAFGLAGAMFWLGRRLLAKLLSRFERAVVALGQNRLERRIRLKGPEDLQWVGRRLDWLRRRLLALEQQRNRILRHVSHELKTPLAALREGASLLHEGVAGPLSPQQAKIAGIMQGNALRLQRLIDSLLKMQQAGYLRDRIEPVPLRLDELIQQILATHQLAARNKHLHVSGTLAPLTVAGGREELTTIIDNLVSNAIKFSPDGGQLRLTLTQEGESAVLDVIDDGPGVPEADREKIFEPFYRSPASRGVAGVGLGLAIAREFVAAHRGTLDLVATTAGTHFRATLPLAGADA</sequence>
<dbReference type="AlphaFoldDB" id="A0A497XB96"/>
<dbReference type="InterPro" id="IPR005467">
    <property type="entry name" value="His_kinase_dom"/>
</dbReference>